<dbReference type="SUPFAM" id="SSF49879">
    <property type="entry name" value="SMAD/FHA domain"/>
    <property type="match status" value="1"/>
</dbReference>
<dbReference type="STRING" id="1192034.CAP_5562"/>
<reference evidence="2 3" key="1">
    <citation type="submission" date="2013-05" db="EMBL/GenBank/DDBJ databases">
        <title>Genome assembly of Chondromyces apiculatus DSM 436.</title>
        <authorList>
            <person name="Sharma G."/>
            <person name="Khatri I."/>
            <person name="Kaur C."/>
            <person name="Mayilraj S."/>
            <person name="Subramanian S."/>
        </authorList>
    </citation>
    <scope>NUCLEOTIDE SEQUENCE [LARGE SCALE GENOMIC DNA]</scope>
    <source>
        <strain evidence="2 3">DSM 436</strain>
    </source>
</reference>
<dbReference type="InterPro" id="IPR000253">
    <property type="entry name" value="FHA_dom"/>
</dbReference>
<evidence type="ECO:0000259" key="1">
    <source>
        <dbReference type="PROSITE" id="PS50006"/>
    </source>
</evidence>
<dbReference type="InterPro" id="IPR046883">
    <property type="entry name" value="T6SS_FHA_C"/>
</dbReference>
<dbReference type="Gene3D" id="2.60.200.20">
    <property type="match status" value="1"/>
</dbReference>
<dbReference type="CDD" id="cd00060">
    <property type="entry name" value="FHA"/>
    <property type="match status" value="1"/>
</dbReference>
<sequence length="434" mass="48564">MPVALMARVIDTQANDKHDYTFERFPVRIGRNQLNDLHIDRPYVSQFHAALDVRDRQIFVRDLGSTNGTVFAGHRIHRDTPVDVTQTPEITIGPIVIRLSTVDAAPKKREEIKEGTVLDYNVESSGLSALMAQRSKQVAPGAEDAYIRQLVPYIEAYRAAWGAVYRVIYEHLARLPPDVRQNYLRRLCQEHQAVTLEADFQKISQYYGVDSHAHGELRPADAALVALAELARSLAPGTKVPEDVAGVLTFARRLRDTMEVFMKCFVSLRDGYQEFEAEVLARERASQDDRVATAKDAKELGALLLSPAGGQDAARHLYDIFVDVMSHQVALLNGVMEGVKSLLVKLSPKAIEEELEKRGKKGGLFSTRYEELWKLYEIRHGDYSGEDKETFLIIFGPQFSRAYAATAGEDYASAGEAAGKNKSRFSINVNPVKR</sequence>
<dbReference type="SMART" id="SM00240">
    <property type="entry name" value="FHA"/>
    <property type="match status" value="1"/>
</dbReference>
<dbReference type="EMBL" id="ASRX01000047">
    <property type="protein sequence ID" value="EYF03369.1"/>
    <property type="molecule type" value="Genomic_DNA"/>
</dbReference>
<dbReference type="Pfam" id="PF20232">
    <property type="entry name" value="T6SS_FHA_C"/>
    <property type="match status" value="1"/>
</dbReference>
<evidence type="ECO:0000313" key="2">
    <source>
        <dbReference type="EMBL" id="EYF03369.1"/>
    </source>
</evidence>
<accession>A0A017T270</accession>
<gene>
    <name evidence="2" type="ORF">CAP_5562</name>
</gene>
<comment type="caution">
    <text evidence="2">The sequence shown here is derived from an EMBL/GenBank/DDBJ whole genome shotgun (WGS) entry which is preliminary data.</text>
</comment>
<dbReference type="InterPro" id="IPR050923">
    <property type="entry name" value="Cell_Proc_Reg/RNA_Proc"/>
</dbReference>
<feature type="domain" description="FHA" evidence="1">
    <location>
        <begin position="27"/>
        <end position="76"/>
    </location>
</feature>
<evidence type="ECO:0000313" key="3">
    <source>
        <dbReference type="Proteomes" id="UP000019678"/>
    </source>
</evidence>
<dbReference type="eggNOG" id="COG1716">
    <property type="taxonomic scope" value="Bacteria"/>
</dbReference>
<proteinExistence type="predicted"/>
<dbReference type="PANTHER" id="PTHR23308">
    <property type="entry name" value="NUCLEAR INHIBITOR OF PROTEIN PHOSPHATASE-1"/>
    <property type="match status" value="1"/>
</dbReference>
<name>A0A017T270_9BACT</name>
<organism evidence="2 3">
    <name type="scientific">Chondromyces apiculatus DSM 436</name>
    <dbReference type="NCBI Taxonomy" id="1192034"/>
    <lineage>
        <taxon>Bacteria</taxon>
        <taxon>Pseudomonadati</taxon>
        <taxon>Myxococcota</taxon>
        <taxon>Polyangia</taxon>
        <taxon>Polyangiales</taxon>
        <taxon>Polyangiaceae</taxon>
        <taxon>Chondromyces</taxon>
    </lineage>
</organism>
<protein>
    <recommendedName>
        <fullName evidence="1">FHA domain-containing protein</fullName>
    </recommendedName>
</protein>
<dbReference type="Proteomes" id="UP000019678">
    <property type="component" value="Unassembled WGS sequence"/>
</dbReference>
<dbReference type="InterPro" id="IPR008984">
    <property type="entry name" value="SMAD_FHA_dom_sf"/>
</dbReference>
<dbReference type="PROSITE" id="PS50006">
    <property type="entry name" value="FHA_DOMAIN"/>
    <property type="match status" value="1"/>
</dbReference>
<dbReference type="AlphaFoldDB" id="A0A017T270"/>
<keyword evidence="3" id="KW-1185">Reference proteome</keyword>
<dbReference type="Pfam" id="PF00498">
    <property type="entry name" value="FHA"/>
    <property type="match status" value="1"/>
</dbReference>
<dbReference type="RefSeq" id="WP_052375981.1">
    <property type="nucleotide sequence ID" value="NZ_ASRX01000047.1"/>
</dbReference>